<protein>
    <submittedName>
        <fullName evidence="1">Bifunctional RNase H/acid phosphatase</fullName>
    </submittedName>
</protein>
<dbReference type="SMART" id="SM00855">
    <property type="entry name" value="PGAM"/>
    <property type="match status" value="1"/>
</dbReference>
<dbReference type="Pfam" id="PF00300">
    <property type="entry name" value="His_Phos_1"/>
    <property type="match status" value="1"/>
</dbReference>
<dbReference type="Gene3D" id="3.40.50.1240">
    <property type="entry name" value="Phosphoglycerate mutase-like"/>
    <property type="match status" value="1"/>
</dbReference>
<keyword evidence="2" id="KW-1185">Reference proteome</keyword>
<gene>
    <name evidence="1" type="ORF">ANTHELSMS3_02534</name>
</gene>
<accession>A0A222E5C9</accession>
<proteinExistence type="predicted"/>
<dbReference type="OrthoDB" id="8347407at2"/>
<dbReference type="CDD" id="cd07067">
    <property type="entry name" value="HP_PGM_like"/>
    <property type="match status" value="1"/>
</dbReference>
<dbReference type="KEGG" id="aht:ANTHELSMS3_02534"/>
<dbReference type="Proteomes" id="UP000203589">
    <property type="component" value="Chromosome"/>
</dbReference>
<organism evidence="1 2">
    <name type="scientific">Antarctobacter heliothermus</name>
    <dbReference type="NCBI Taxonomy" id="74033"/>
    <lineage>
        <taxon>Bacteria</taxon>
        <taxon>Pseudomonadati</taxon>
        <taxon>Pseudomonadota</taxon>
        <taxon>Alphaproteobacteria</taxon>
        <taxon>Rhodobacterales</taxon>
        <taxon>Roseobacteraceae</taxon>
        <taxon>Antarctobacter</taxon>
    </lineage>
</organism>
<sequence>MTPPDASELLLIRHAPARHGGRLCGCTDVEADLGDPAIWQPLQALVAGVSRRVVSPAVRCRQTAEALWSGAEVVQDARLWEQDFGTQEGMPFADIPDLGPLSAQDLADHRPPGGESFADMVARITPALGELAAQAREAGPVAVVAHAGTVRVGLAMALGSVPVALAFEVAPWSVTRLRVFEGGLSVVAVNWRPL</sequence>
<evidence type="ECO:0000313" key="1">
    <source>
        <dbReference type="EMBL" id="ASP21198.1"/>
    </source>
</evidence>
<dbReference type="AlphaFoldDB" id="A0A222E5C9"/>
<dbReference type="InterPro" id="IPR013078">
    <property type="entry name" value="His_Pase_superF_clade-1"/>
</dbReference>
<dbReference type="InterPro" id="IPR029033">
    <property type="entry name" value="His_PPase_superfam"/>
</dbReference>
<dbReference type="EMBL" id="CP022540">
    <property type="protein sequence ID" value="ASP21198.1"/>
    <property type="molecule type" value="Genomic_DNA"/>
</dbReference>
<dbReference type="RefSeq" id="WP_094035143.1">
    <property type="nucleotide sequence ID" value="NZ_CP022540.1"/>
</dbReference>
<dbReference type="SUPFAM" id="SSF53254">
    <property type="entry name" value="Phosphoglycerate mutase-like"/>
    <property type="match status" value="1"/>
</dbReference>
<reference evidence="1 2" key="1">
    <citation type="submission" date="2017-07" db="EMBL/GenBank/DDBJ databases">
        <title>Genome Sequence of Antarctobacter heliothermus Strain SMS3 Isolated from a culture of the Diatom Skeletonema marinoi.</title>
        <authorList>
            <person name="Topel M."/>
            <person name="Pinder M.I.M."/>
            <person name="Johansson O.N."/>
            <person name="Kourtchenko O."/>
            <person name="Godhe A."/>
            <person name="Clarke A.K."/>
        </authorList>
    </citation>
    <scope>NUCLEOTIDE SEQUENCE [LARGE SCALE GENOMIC DNA]</scope>
    <source>
        <strain evidence="1 2">SMS3</strain>
    </source>
</reference>
<name>A0A222E5C9_9RHOB</name>
<evidence type="ECO:0000313" key="2">
    <source>
        <dbReference type="Proteomes" id="UP000203589"/>
    </source>
</evidence>